<keyword evidence="6" id="KW-0527">Neuropeptide</keyword>
<dbReference type="AlphaFoldDB" id="A0A914D4R9"/>
<accession>A0A914D4R9</accession>
<evidence type="ECO:0000256" key="4">
    <source>
        <dbReference type="ARBA" id="ARBA00022685"/>
    </source>
</evidence>
<evidence type="ECO:0000313" key="9">
    <source>
        <dbReference type="WBParaSite" id="ACRNAN_scaffold181.g6722.t1"/>
    </source>
</evidence>
<evidence type="ECO:0000256" key="5">
    <source>
        <dbReference type="ARBA" id="ARBA00022815"/>
    </source>
</evidence>
<organism evidence="8 9">
    <name type="scientific">Acrobeloides nanus</name>
    <dbReference type="NCBI Taxonomy" id="290746"/>
    <lineage>
        <taxon>Eukaryota</taxon>
        <taxon>Metazoa</taxon>
        <taxon>Ecdysozoa</taxon>
        <taxon>Nematoda</taxon>
        <taxon>Chromadorea</taxon>
        <taxon>Rhabditida</taxon>
        <taxon>Tylenchina</taxon>
        <taxon>Cephalobomorpha</taxon>
        <taxon>Cephaloboidea</taxon>
        <taxon>Cephalobidae</taxon>
        <taxon>Acrobeloides</taxon>
    </lineage>
</organism>
<feature type="chain" id="PRO_5038125932" evidence="7">
    <location>
        <begin position="32"/>
        <end position="94"/>
    </location>
</feature>
<name>A0A914D4R9_9BILA</name>
<keyword evidence="3" id="KW-0964">Secreted</keyword>
<keyword evidence="5" id="KW-0027">Amidation</keyword>
<dbReference type="WBParaSite" id="ACRNAN_scaffold181.g6722.t1">
    <property type="protein sequence ID" value="ACRNAN_scaffold181.g6722.t1"/>
    <property type="gene ID" value="ACRNAN_scaffold181.g6722"/>
</dbReference>
<dbReference type="InterPro" id="IPR002544">
    <property type="entry name" value="FMRFamid-related_peptide-like"/>
</dbReference>
<feature type="signal peptide" evidence="7">
    <location>
        <begin position="1"/>
        <end position="31"/>
    </location>
</feature>
<keyword evidence="4" id="KW-0165">Cleavage on pair of basic residues</keyword>
<keyword evidence="7" id="KW-0732">Signal</keyword>
<evidence type="ECO:0000256" key="7">
    <source>
        <dbReference type="SAM" id="SignalP"/>
    </source>
</evidence>
<sequence>MFMPAIVRNRNWTSLLIVLFMLVCLFLQTQAQSMERNLRAPQPKFIRFGRAGQRFIRFGRSSWDYDTEPGVSNVDDDNVPIILKRAGQRFIRFG</sequence>
<dbReference type="GO" id="GO:0005576">
    <property type="term" value="C:extracellular region"/>
    <property type="evidence" value="ECO:0007669"/>
    <property type="project" value="UniProtKB-SubCell"/>
</dbReference>
<evidence type="ECO:0000256" key="3">
    <source>
        <dbReference type="ARBA" id="ARBA00022525"/>
    </source>
</evidence>
<dbReference type="Pfam" id="PF01581">
    <property type="entry name" value="FARP"/>
    <property type="match status" value="1"/>
</dbReference>
<evidence type="ECO:0000256" key="6">
    <source>
        <dbReference type="ARBA" id="ARBA00023320"/>
    </source>
</evidence>
<protein>
    <submittedName>
        <fullName evidence="9">Uncharacterized protein</fullName>
    </submittedName>
</protein>
<evidence type="ECO:0000313" key="8">
    <source>
        <dbReference type="Proteomes" id="UP000887540"/>
    </source>
</evidence>
<proteinExistence type="inferred from homology"/>
<keyword evidence="8" id="KW-1185">Reference proteome</keyword>
<evidence type="ECO:0000256" key="1">
    <source>
        <dbReference type="ARBA" id="ARBA00004613"/>
    </source>
</evidence>
<evidence type="ECO:0000256" key="2">
    <source>
        <dbReference type="ARBA" id="ARBA00006356"/>
    </source>
</evidence>
<dbReference type="GO" id="GO:0007218">
    <property type="term" value="P:neuropeptide signaling pathway"/>
    <property type="evidence" value="ECO:0007669"/>
    <property type="project" value="UniProtKB-KW"/>
</dbReference>
<comment type="subcellular location">
    <subcellularLocation>
        <location evidence="1">Secreted</location>
    </subcellularLocation>
</comment>
<dbReference type="Proteomes" id="UP000887540">
    <property type="component" value="Unplaced"/>
</dbReference>
<comment type="similarity">
    <text evidence="2">Belongs to the FARP (FMRFamide related peptide) family.</text>
</comment>
<reference evidence="9" key="1">
    <citation type="submission" date="2022-11" db="UniProtKB">
        <authorList>
            <consortium name="WormBaseParasite"/>
        </authorList>
    </citation>
    <scope>IDENTIFICATION</scope>
</reference>